<dbReference type="EMBL" id="CP061169">
    <property type="protein sequence ID" value="QPZ40302.1"/>
    <property type="molecule type" value="Genomic_DNA"/>
</dbReference>
<evidence type="ECO:0000256" key="1">
    <source>
        <dbReference type="SAM" id="Phobius"/>
    </source>
</evidence>
<feature type="transmembrane region" description="Helical" evidence="1">
    <location>
        <begin position="57"/>
        <end position="79"/>
    </location>
</feature>
<keyword evidence="1" id="KW-0472">Membrane</keyword>
<feature type="transmembrane region" description="Helical" evidence="1">
    <location>
        <begin position="21"/>
        <end position="45"/>
    </location>
</feature>
<organism evidence="2 3">
    <name type="scientific">Paramicrobacterium chengjingii</name>
    <dbReference type="NCBI Taxonomy" id="2769067"/>
    <lineage>
        <taxon>Bacteria</taxon>
        <taxon>Bacillati</taxon>
        <taxon>Actinomycetota</taxon>
        <taxon>Actinomycetes</taxon>
        <taxon>Micrococcales</taxon>
        <taxon>Microbacteriaceae</taxon>
        <taxon>Paramicrobacterium</taxon>
    </lineage>
</organism>
<protein>
    <recommendedName>
        <fullName evidence="4">Integral membrane protein</fullName>
    </recommendedName>
</protein>
<keyword evidence="3" id="KW-1185">Reference proteome</keyword>
<sequence>MSVSNQFDTAASPESSRRSRAVFATATLIGLEATALVVVVGTLVVDLFTVRPDRYDSAIALTVLAAVAAIWLIAIVLAFWRGRQWSRAAALTWQVLQIAVAIGAFQGIFAQPTIGWALLLPAIAVIILLMTRSVIEHSRAPRRIGEQ</sequence>
<keyword evidence="1" id="KW-0812">Transmembrane</keyword>
<keyword evidence="1" id="KW-1133">Transmembrane helix</keyword>
<dbReference type="Proteomes" id="UP000662814">
    <property type="component" value="Chromosome"/>
</dbReference>
<feature type="transmembrane region" description="Helical" evidence="1">
    <location>
        <begin position="115"/>
        <end position="135"/>
    </location>
</feature>
<name>A0ABX6YNI7_9MICO</name>
<accession>A0ABX6YNI7</accession>
<evidence type="ECO:0000313" key="3">
    <source>
        <dbReference type="Proteomes" id="UP000662814"/>
    </source>
</evidence>
<evidence type="ECO:0008006" key="4">
    <source>
        <dbReference type="Google" id="ProtNLM"/>
    </source>
</evidence>
<gene>
    <name evidence="2" type="ORF">HCR76_10580</name>
</gene>
<reference evidence="2 3" key="1">
    <citation type="submission" date="2020-12" db="EMBL/GenBank/DDBJ databases">
        <title>Microbacterium sp. HY060.</title>
        <authorList>
            <person name="Zhou J."/>
        </authorList>
    </citation>
    <scope>NUCLEOTIDE SEQUENCE [LARGE SCALE GENOMIC DNA]</scope>
    <source>
        <strain evidence="2 3">HY60</strain>
    </source>
</reference>
<proteinExistence type="predicted"/>
<feature type="transmembrane region" description="Helical" evidence="1">
    <location>
        <begin position="91"/>
        <end position="109"/>
    </location>
</feature>
<evidence type="ECO:0000313" key="2">
    <source>
        <dbReference type="EMBL" id="QPZ40302.1"/>
    </source>
</evidence>